<dbReference type="AlphaFoldDB" id="A0A1B6L916"/>
<dbReference type="EMBL" id="GEBQ01019953">
    <property type="protein sequence ID" value="JAT20024.1"/>
    <property type="molecule type" value="Transcribed_RNA"/>
</dbReference>
<gene>
    <name evidence="2" type="ORF">g.51054</name>
</gene>
<reference evidence="2" key="1">
    <citation type="submission" date="2015-11" db="EMBL/GenBank/DDBJ databases">
        <title>De novo transcriptome assembly of four potential Pierce s Disease insect vectors from Arizona vineyards.</title>
        <authorList>
            <person name="Tassone E.E."/>
        </authorList>
    </citation>
    <scope>NUCLEOTIDE SEQUENCE</scope>
</reference>
<evidence type="ECO:0000313" key="2">
    <source>
        <dbReference type="EMBL" id="JAT20024.1"/>
    </source>
</evidence>
<evidence type="ECO:0000256" key="1">
    <source>
        <dbReference type="SAM" id="MobiDB-lite"/>
    </source>
</evidence>
<name>A0A1B6L916_9HEMI</name>
<protein>
    <submittedName>
        <fullName evidence="2">Uncharacterized protein</fullName>
    </submittedName>
</protein>
<proteinExistence type="predicted"/>
<accession>A0A1B6L916</accession>
<organism evidence="2">
    <name type="scientific">Graphocephala atropunctata</name>
    <dbReference type="NCBI Taxonomy" id="36148"/>
    <lineage>
        <taxon>Eukaryota</taxon>
        <taxon>Metazoa</taxon>
        <taxon>Ecdysozoa</taxon>
        <taxon>Arthropoda</taxon>
        <taxon>Hexapoda</taxon>
        <taxon>Insecta</taxon>
        <taxon>Pterygota</taxon>
        <taxon>Neoptera</taxon>
        <taxon>Paraneoptera</taxon>
        <taxon>Hemiptera</taxon>
        <taxon>Auchenorrhyncha</taxon>
        <taxon>Membracoidea</taxon>
        <taxon>Cicadellidae</taxon>
        <taxon>Cicadellinae</taxon>
        <taxon>Cicadellini</taxon>
        <taxon>Graphocephala</taxon>
    </lineage>
</organism>
<feature type="non-terminal residue" evidence="2">
    <location>
        <position position="100"/>
    </location>
</feature>
<feature type="region of interest" description="Disordered" evidence="1">
    <location>
        <begin position="59"/>
        <end position="100"/>
    </location>
</feature>
<sequence length="100" mass="10925">MSGKWCCGYGDELPSGEVETSVGWEAGLPTRACDHQVKGEKKNACRIAREGGVDRCRIDQRNLPSGRSPYIYQRERGDAAPPALPQPRAAELSLPSDLQL</sequence>